<reference evidence="4" key="1">
    <citation type="submission" date="2011-08" db="EMBL/GenBank/DDBJ databases">
        <authorList>
            <person name="Rombauts S."/>
        </authorList>
    </citation>
    <scope>NUCLEOTIDE SEQUENCE</scope>
    <source>
        <strain evidence="4">London</strain>
    </source>
</reference>
<dbReference type="eggNOG" id="ENOG502QVF6">
    <property type="taxonomic scope" value="Eukaryota"/>
</dbReference>
<dbReference type="InterPro" id="IPR001132">
    <property type="entry name" value="SMAD_dom_Dwarfin-type"/>
</dbReference>
<feature type="region of interest" description="Disordered" evidence="1">
    <location>
        <begin position="429"/>
        <end position="522"/>
    </location>
</feature>
<feature type="region of interest" description="Disordered" evidence="1">
    <location>
        <begin position="381"/>
        <end position="413"/>
    </location>
</feature>
<evidence type="ECO:0000313" key="3">
    <source>
        <dbReference type="EnsemblMetazoa" id="tetur10g03910.1"/>
    </source>
</evidence>
<dbReference type="EMBL" id="CAEY01000038">
    <property type="status" value="NOT_ANNOTATED_CDS"/>
    <property type="molecule type" value="Genomic_DNA"/>
</dbReference>
<dbReference type="Gene3D" id="2.60.200.10">
    <property type="match status" value="1"/>
</dbReference>
<reference evidence="3" key="2">
    <citation type="submission" date="2015-06" db="UniProtKB">
        <authorList>
            <consortium name="EnsemblMetazoa"/>
        </authorList>
    </citation>
    <scope>IDENTIFICATION</scope>
</reference>
<dbReference type="InterPro" id="IPR017855">
    <property type="entry name" value="SMAD-like_dom_sf"/>
</dbReference>
<dbReference type="HOGENOM" id="CLU_522097_0_0_1"/>
<dbReference type="PANTHER" id="PTHR22742:SF2">
    <property type="entry name" value="EXPANSION, ISOFORM A-RELATED"/>
    <property type="match status" value="1"/>
</dbReference>
<dbReference type="Proteomes" id="UP000015104">
    <property type="component" value="Unassembled WGS sequence"/>
</dbReference>
<dbReference type="SUPFAM" id="SSF49879">
    <property type="entry name" value="SMAD/FHA domain"/>
    <property type="match status" value="1"/>
</dbReference>
<dbReference type="KEGG" id="tut:107363398"/>
<gene>
    <name evidence="3" type="primary">107363398</name>
</gene>
<dbReference type="EnsemblMetazoa" id="tetur10g03910.1">
    <property type="protein sequence ID" value="tetur10g03910.1"/>
    <property type="gene ID" value="tetur10g03910"/>
</dbReference>
<dbReference type="GO" id="GO:0051239">
    <property type="term" value="P:regulation of multicellular organismal process"/>
    <property type="evidence" value="ECO:0007669"/>
    <property type="project" value="UniProtKB-ARBA"/>
</dbReference>
<dbReference type="OrthoDB" id="5973987at2759"/>
<dbReference type="SMART" id="SM00524">
    <property type="entry name" value="DWB"/>
    <property type="match status" value="1"/>
</dbReference>
<dbReference type="PANTHER" id="PTHR22742">
    <property type="entry name" value="EXPANSION, ISOFORM A-RELATED"/>
    <property type="match status" value="1"/>
</dbReference>
<dbReference type="PROSITE" id="PS51076">
    <property type="entry name" value="MH2"/>
    <property type="match status" value="1"/>
</dbReference>
<dbReference type="GO" id="GO:0009791">
    <property type="term" value="P:post-embryonic development"/>
    <property type="evidence" value="ECO:0007669"/>
    <property type="project" value="UniProtKB-ARBA"/>
</dbReference>
<evidence type="ECO:0000256" key="1">
    <source>
        <dbReference type="SAM" id="MobiDB-lite"/>
    </source>
</evidence>
<dbReference type="InterPro" id="IPR008984">
    <property type="entry name" value="SMAD_FHA_dom_sf"/>
</dbReference>
<feature type="compositionally biased region" description="Low complexity" evidence="1">
    <location>
        <begin position="449"/>
        <end position="464"/>
    </location>
</feature>
<organism evidence="3 4">
    <name type="scientific">Tetranychus urticae</name>
    <name type="common">Two-spotted spider mite</name>
    <dbReference type="NCBI Taxonomy" id="32264"/>
    <lineage>
        <taxon>Eukaryota</taxon>
        <taxon>Metazoa</taxon>
        <taxon>Ecdysozoa</taxon>
        <taxon>Arthropoda</taxon>
        <taxon>Chelicerata</taxon>
        <taxon>Arachnida</taxon>
        <taxon>Acari</taxon>
        <taxon>Acariformes</taxon>
        <taxon>Trombidiformes</taxon>
        <taxon>Prostigmata</taxon>
        <taxon>Eleutherengona</taxon>
        <taxon>Raphignathae</taxon>
        <taxon>Tetranychoidea</taxon>
        <taxon>Tetranychidae</taxon>
        <taxon>Tetranychus</taxon>
    </lineage>
</organism>
<name>T1KFP8_TETUR</name>
<dbReference type="OMA" id="AGSVWQS"/>
<feature type="region of interest" description="Disordered" evidence="1">
    <location>
        <begin position="1"/>
        <end position="25"/>
    </location>
</feature>
<proteinExistence type="predicted"/>
<feature type="compositionally biased region" description="Acidic residues" evidence="1">
    <location>
        <begin position="502"/>
        <end position="512"/>
    </location>
</feature>
<dbReference type="AlphaFoldDB" id="T1KFP8"/>
<evidence type="ECO:0000313" key="4">
    <source>
        <dbReference type="Proteomes" id="UP000015104"/>
    </source>
</evidence>
<protein>
    <recommendedName>
        <fullName evidence="2">MH2 domain-containing protein</fullName>
    </recommendedName>
</protein>
<dbReference type="Pfam" id="PF03166">
    <property type="entry name" value="MH2"/>
    <property type="match status" value="1"/>
</dbReference>
<keyword evidence="4" id="KW-1185">Reference proteome</keyword>
<dbReference type="GO" id="GO:0050793">
    <property type="term" value="P:regulation of developmental process"/>
    <property type="evidence" value="ECO:0007669"/>
    <property type="project" value="UniProtKB-ARBA"/>
</dbReference>
<feature type="domain" description="MH2" evidence="2">
    <location>
        <begin position="68"/>
        <end position="266"/>
    </location>
</feature>
<evidence type="ECO:0000259" key="2">
    <source>
        <dbReference type="PROSITE" id="PS51076"/>
    </source>
</evidence>
<dbReference type="GO" id="GO:0006355">
    <property type="term" value="P:regulation of DNA-templated transcription"/>
    <property type="evidence" value="ECO:0007669"/>
    <property type="project" value="InterPro"/>
</dbReference>
<accession>T1KFP8</accession>
<sequence>MPSKRKHPTEPHWFIDYNQSNQQRDKSVSRKYDLLDSDEDTWSRDDLLYKDNLHEVLSKWKNLDCGIWGKIICLERNRRVAKAYARFGKLNINGSDVCFDGYTIGLEGFDNPYRAECTENVLKTIGNEGLDIQIDSKGNIWIERHCDCSVYTPECHQQSLSRNNHLTAIGRELETRRGHLSKGKPFKLFDMARFRENVTKEMSSTYPDMASLQLQCISVISFGSNCLNILESPLSILVINIYALDILRSRLCPVNKPIKESFKTVAGSVWQSVRRLASRSSQRNSLSNMFDRSGGSKLIDENPYSSITSTVSYHDINSLVGYGAIRTKEPSPRLTYSQFNQFRISPMESHIKSSTIDFHRPKNEPPPDYDTTSCSSISTIYKDTRQSSNESKDEFDDWSSTPVPNKPSFYPQTRLSGPLNSVFRAFPLDAPVVDPNSNQKDETENTGDSSESSVSNASETSPESESTDEAANHIYSSIVDGKSSSNQSSKSESSDQYGEITTIDEDKDEDDGADRVSVASEA</sequence>